<reference evidence="1" key="1">
    <citation type="submission" date="2021-01" db="EMBL/GenBank/DDBJ databases">
        <title>Genomic Encyclopedia of Type Strains, Phase IV (KMG-IV): sequencing the most valuable type-strain genomes for metagenomic binning, comparative biology and taxonomic classification.</title>
        <authorList>
            <person name="Goeker M."/>
        </authorList>
    </citation>
    <scope>NUCLEOTIDE SEQUENCE</scope>
    <source>
        <strain evidence="1">DSM 23230</strain>
    </source>
</reference>
<evidence type="ECO:0000313" key="2">
    <source>
        <dbReference type="Proteomes" id="UP000774000"/>
    </source>
</evidence>
<comment type="caution">
    <text evidence="1">The sequence shown here is derived from an EMBL/GenBank/DDBJ whole genome shotgun (WGS) entry which is preliminary data.</text>
</comment>
<keyword evidence="2" id="KW-1185">Reference proteome</keyword>
<protein>
    <submittedName>
        <fullName evidence="1">Uncharacterized protein</fullName>
    </submittedName>
</protein>
<dbReference type="Proteomes" id="UP000774000">
    <property type="component" value="Unassembled WGS sequence"/>
</dbReference>
<sequence>MKHFKNYKKLIQILKKKVVKILLIAKTMYIPDTGKGCWKSLNNYNLIKRINFQIAYIGQNTT</sequence>
<dbReference type="RefSeq" id="WP_204700376.1">
    <property type="nucleotide sequence ID" value="NZ_JAFBDQ010000002.1"/>
</dbReference>
<organism evidence="1 2">
    <name type="scientific">Halanaerobacter jeridensis</name>
    <dbReference type="NCBI Taxonomy" id="706427"/>
    <lineage>
        <taxon>Bacteria</taxon>
        <taxon>Bacillati</taxon>
        <taxon>Bacillota</taxon>
        <taxon>Clostridia</taxon>
        <taxon>Halanaerobiales</taxon>
        <taxon>Halobacteroidaceae</taxon>
        <taxon>Halanaerobacter</taxon>
    </lineage>
</organism>
<gene>
    <name evidence="1" type="ORF">JOC47_000475</name>
</gene>
<dbReference type="AlphaFoldDB" id="A0A939BM55"/>
<name>A0A939BM55_9FIRM</name>
<proteinExistence type="predicted"/>
<accession>A0A939BM55</accession>
<dbReference type="EMBL" id="JAFBDQ010000002">
    <property type="protein sequence ID" value="MBM7555650.1"/>
    <property type="molecule type" value="Genomic_DNA"/>
</dbReference>
<evidence type="ECO:0000313" key="1">
    <source>
        <dbReference type="EMBL" id="MBM7555650.1"/>
    </source>
</evidence>